<keyword evidence="1" id="KW-0813">Transport</keyword>
<dbReference type="Pfam" id="PF02255">
    <property type="entry name" value="PTS_IIA"/>
    <property type="match status" value="1"/>
</dbReference>
<keyword evidence="4" id="KW-0598">Phosphotransferase system</keyword>
<dbReference type="InterPro" id="IPR003188">
    <property type="entry name" value="PTS_IIA_lac/cel"/>
</dbReference>
<dbReference type="PROSITE" id="PS51095">
    <property type="entry name" value="PTS_EIIA_TYPE_3"/>
    <property type="match status" value="1"/>
</dbReference>
<dbReference type="EMBL" id="BAYM01000014">
    <property type="protein sequence ID" value="GAN35729.1"/>
    <property type="molecule type" value="Genomic_DNA"/>
</dbReference>
<protein>
    <submittedName>
        <fullName evidence="8">PTS system lactose-specific transporter subunit IIA</fullName>
    </submittedName>
</protein>
<gene>
    <name evidence="8" type="ORF">LC0644_0318</name>
</gene>
<evidence type="ECO:0000256" key="2">
    <source>
        <dbReference type="ARBA" id="ARBA00022597"/>
    </source>
</evidence>
<keyword evidence="6" id="KW-0479">Metal-binding</keyword>
<evidence type="ECO:0000313" key="8">
    <source>
        <dbReference type="EMBL" id="GAN35729.1"/>
    </source>
</evidence>
<dbReference type="GO" id="GO:0009401">
    <property type="term" value="P:phosphoenolpyruvate-dependent sugar phosphotransferase system"/>
    <property type="evidence" value="ECO:0007669"/>
    <property type="project" value="UniProtKB-KW"/>
</dbReference>
<evidence type="ECO:0000256" key="4">
    <source>
        <dbReference type="ARBA" id="ARBA00022683"/>
    </source>
</evidence>
<feature type="active site" description="Tele-phosphohistidine intermediate" evidence="5">
    <location>
        <position position="79"/>
    </location>
</feature>
<evidence type="ECO:0000256" key="5">
    <source>
        <dbReference type="PIRSR" id="PIRSR000699-1"/>
    </source>
</evidence>
<dbReference type="PANTHER" id="PTHR34382:SF7">
    <property type="entry name" value="PTS SYSTEM N,N'-DIACETYLCHITOBIOSE-SPECIFIC EIIA COMPONENT"/>
    <property type="match status" value="1"/>
</dbReference>
<feature type="binding site" evidence="6">
    <location>
        <position position="82"/>
    </location>
    <ligand>
        <name>Mg(2+)</name>
        <dbReference type="ChEBI" id="CHEBI:18420"/>
        <note>ligand shared between all trimeric partners</note>
    </ligand>
</feature>
<reference evidence="9" key="1">
    <citation type="submission" date="2014-05" db="EMBL/GenBank/DDBJ databases">
        <title>Whole genome sequencing of Lactobacillus casei NRIC0644.</title>
        <authorList>
            <person name="Atarashi H."/>
            <person name="Yoshida Y."/>
            <person name="Fujimura S."/>
            <person name="Tanaka N."/>
            <person name="Shiwa Y."/>
            <person name="Yoshikawa H."/>
            <person name="Okada S."/>
            <person name="Nakagawa J."/>
        </authorList>
    </citation>
    <scope>NUCLEOTIDE SEQUENCE [LARGE SCALE GENOMIC DNA]</scope>
    <source>
        <strain evidence="9">NRIC0644</strain>
    </source>
</reference>
<evidence type="ECO:0000256" key="3">
    <source>
        <dbReference type="ARBA" id="ARBA00022679"/>
    </source>
</evidence>
<dbReference type="AlphaFoldDB" id="A0A0C9PUQ0"/>
<evidence type="ECO:0000256" key="7">
    <source>
        <dbReference type="PROSITE-ProRule" id="PRU00418"/>
    </source>
</evidence>
<dbReference type="PANTHER" id="PTHR34382">
    <property type="entry name" value="PTS SYSTEM N,N'-DIACETYLCHITOBIOSE-SPECIFIC EIIA COMPONENT"/>
    <property type="match status" value="1"/>
</dbReference>
<sequence>MATTQELEIMQLIANAGESKTKAFAALQAVQTQDFAKARSLLAEAKAIDVAAHNAQTAMICREFDPNHTPEPVSLLMVHAQDHYMTSQLARDLIETLITIFEAQTTKTNV</sequence>
<accession>A0A0C9PUQ0</accession>
<dbReference type="GO" id="GO:0046872">
    <property type="term" value="F:metal ion binding"/>
    <property type="evidence" value="ECO:0007669"/>
    <property type="project" value="UniProtKB-KW"/>
</dbReference>
<keyword evidence="3" id="KW-0808">Transferase</keyword>
<dbReference type="InterPro" id="IPR036542">
    <property type="entry name" value="PTS_IIA_lac/cel_sf"/>
</dbReference>
<dbReference type="Proteomes" id="UP000032552">
    <property type="component" value="Unassembled WGS sequence"/>
</dbReference>
<name>A0A0C9PUQ0_LACPA</name>
<evidence type="ECO:0000256" key="1">
    <source>
        <dbReference type="ARBA" id="ARBA00022448"/>
    </source>
</evidence>
<keyword evidence="6" id="KW-0460">Magnesium</keyword>
<evidence type="ECO:0000313" key="9">
    <source>
        <dbReference type="Proteomes" id="UP000032552"/>
    </source>
</evidence>
<dbReference type="SUPFAM" id="SSF46973">
    <property type="entry name" value="Enzyme IIa from lactose specific PTS, IIa-lac"/>
    <property type="match status" value="1"/>
</dbReference>
<dbReference type="GO" id="GO:0016740">
    <property type="term" value="F:transferase activity"/>
    <property type="evidence" value="ECO:0007669"/>
    <property type="project" value="UniProtKB-KW"/>
</dbReference>
<dbReference type="Gene3D" id="1.20.58.80">
    <property type="entry name" value="Phosphotransferase system, lactose/cellobiose-type IIA subunit"/>
    <property type="match status" value="1"/>
</dbReference>
<feature type="modified residue" description="Phosphohistidine; by HPr" evidence="7">
    <location>
        <position position="79"/>
    </location>
</feature>
<comment type="caution">
    <text evidence="8">The sequence shown here is derived from an EMBL/GenBank/DDBJ whole genome shotgun (WGS) entry which is preliminary data.</text>
</comment>
<comment type="cofactor">
    <cofactor evidence="6">
        <name>Mg(2+)</name>
        <dbReference type="ChEBI" id="CHEBI:18420"/>
    </cofactor>
    <text evidence="6">Binds 1 Mg(2+) ion per trimer.</text>
</comment>
<dbReference type="RefSeq" id="WP_003573381.1">
    <property type="nucleotide sequence ID" value="NZ_BAYM01000014.1"/>
</dbReference>
<dbReference type="PIRSF" id="PIRSF000699">
    <property type="entry name" value="PTS_IILac_III"/>
    <property type="match status" value="1"/>
</dbReference>
<keyword evidence="2" id="KW-0762">Sugar transport</keyword>
<proteinExistence type="predicted"/>
<evidence type="ECO:0000256" key="6">
    <source>
        <dbReference type="PIRSR" id="PIRSR000699-2"/>
    </source>
</evidence>
<organism evidence="8 9">
    <name type="scientific">Lacticaseibacillus paracasei NRIC 0644</name>
    <dbReference type="NCBI Taxonomy" id="1435038"/>
    <lineage>
        <taxon>Bacteria</taxon>
        <taxon>Bacillati</taxon>
        <taxon>Bacillota</taxon>
        <taxon>Bacilli</taxon>
        <taxon>Lactobacillales</taxon>
        <taxon>Lactobacillaceae</taxon>
        <taxon>Lacticaseibacillus</taxon>
    </lineage>
</organism>